<feature type="transmembrane region" description="Helical" evidence="2">
    <location>
        <begin position="241"/>
        <end position="263"/>
    </location>
</feature>
<protein>
    <submittedName>
        <fullName evidence="3">Amino acid permease</fullName>
    </submittedName>
</protein>
<reference evidence="3" key="1">
    <citation type="submission" date="2023-01" db="EMBL/GenBank/DDBJ databases">
        <title>Human gut microbiome strain richness.</title>
        <authorList>
            <person name="Chen-Liaw A."/>
        </authorList>
    </citation>
    <scope>NUCLEOTIDE SEQUENCE</scope>
    <source>
        <strain evidence="3">B1_m1001713B170214d0_201011</strain>
    </source>
</reference>
<evidence type="ECO:0000256" key="1">
    <source>
        <dbReference type="ARBA" id="ARBA00022970"/>
    </source>
</evidence>
<dbReference type="Proteomes" id="UP001300871">
    <property type="component" value="Unassembled WGS sequence"/>
</dbReference>
<feature type="transmembrane region" description="Helical" evidence="2">
    <location>
        <begin position="283"/>
        <end position="305"/>
    </location>
</feature>
<feature type="transmembrane region" description="Helical" evidence="2">
    <location>
        <begin position="123"/>
        <end position="144"/>
    </location>
</feature>
<dbReference type="PANTHER" id="PTHR43495">
    <property type="entry name" value="GABA PERMEASE"/>
    <property type="match status" value="1"/>
</dbReference>
<evidence type="ECO:0000256" key="2">
    <source>
        <dbReference type="SAM" id="Phobius"/>
    </source>
</evidence>
<feature type="transmembrane region" description="Helical" evidence="2">
    <location>
        <begin position="361"/>
        <end position="381"/>
    </location>
</feature>
<feature type="transmembrane region" description="Helical" evidence="2">
    <location>
        <begin position="200"/>
        <end position="225"/>
    </location>
</feature>
<gene>
    <name evidence="3" type="ORF">PM006_03230</name>
</gene>
<feature type="transmembrane region" description="Helical" evidence="2">
    <location>
        <begin position="338"/>
        <end position="355"/>
    </location>
</feature>
<feature type="transmembrane region" description="Helical" evidence="2">
    <location>
        <begin position="401"/>
        <end position="419"/>
    </location>
</feature>
<dbReference type="GO" id="GO:0006865">
    <property type="term" value="P:amino acid transport"/>
    <property type="evidence" value="ECO:0007669"/>
    <property type="project" value="UniProtKB-KW"/>
</dbReference>
<dbReference type="EMBL" id="JAQLGM010000005">
    <property type="protein sequence ID" value="MDB1999207.1"/>
    <property type="molecule type" value="Genomic_DNA"/>
</dbReference>
<dbReference type="RefSeq" id="WP_009295969.1">
    <property type="nucleotide sequence ID" value="NZ_CACRUA010000006.1"/>
</dbReference>
<feature type="transmembrane region" description="Helical" evidence="2">
    <location>
        <begin position="425"/>
        <end position="445"/>
    </location>
</feature>
<dbReference type="AlphaFoldDB" id="A0AAW6ANT4"/>
<keyword evidence="1" id="KW-0029">Amino-acid transport</keyword>
<evidence type="ECO:0000313" key="4">
    <source>
        <dbReference type="Proteomes" id="UP001300871"/>
    </source>
</evidence>
<feature type="transmembrane region" description="Helical" evidence="2">
    <location>
        <begin position="20"/>
        <end position="40"/>
    </location>
</feature>
<keyword evidence="2" id="KW-0812">Transmembrane</keyword>
<feature type="transmembrane region" description="Helical" evidence="2">
    <location>
        <begin position="156"/>
        <end position="180"/>
    </location>
</feature>
<sequence length="446" mass="49274">MGRFSYAEQNGGQNASGHIVIISIGSILGAGLFCGLTVIYDMIGIHMVPLIILTGILAGIVSLFLMEMNLAGPPDWNYAQIMLDIYGPAAGHFAVSAYIGAMVVGPASEIIAAGMILCEIFEWLPLFPVCLMLCIVIFAIDSMFGKHEIFNFYTAFFKILAIMVFCFIGLFAVCHLFKGVFYTTEVPWPINFSGLARGSIASSACAIYGSIMIYGGIESIGFLLYNTKKSSEKIATETLKIVFRAIVINVISVPILAGIMTIGTESDVSIFIRALKLIGCNPIIVECFRVIIFLSGSALTITSMLPTTQMLKNQLINVQNSTRHGDTSIENRKKMINWFIRGLLLLCVVQTAWLGEAVYKYLFFFSGFCFCVMWSMIAVSCSKFCDKYGDGSEWRVPGEKILRILTLAVLIFCFIESITTKIGQITVLMSLVWFIISLIGYRRFLR</sequence>
<feature type="transmembrane region" description="Helical" evidence="2">
    <location>
        <begin position="47"/>
        <end position="66"/>
    </location>
</feature>
<keyword evidence="2" id="KW-1133">Transmembrane helix</keyword>
<evidence type="ECO:0000313" key="3">
    <source>
        <dbReference type="EMBL" id="MDB1999207.1"/>
    </source>
</evidence>
<keyword evidence="2" id="KW-0472">Membrane</keyword>
<dbReference type="Gene3D" id="1.20.1740.10">
    <property type="entry name" value="Amino acid/polyamine transporter I"/>
    <property type="match status" value="1"/>
</dbReference>
<keyword evidence="1" id="KW-0813">Transport</keyword>
<organism evidence="3 4">
    <name type="scientific">Clostridium symbiosum</name>
    <name type="common">Bacteroides symbiosus</name>
    <dbReference type="NCBI Taxonomy" id="1512"/>
    <lineage>
        <taxon>Bacteria</taxon>
        <taxon>Bacillati</taxon>
        <taxon>Bacillota</taxon>
        <taxon>Clostridia</taxon>
        <taxon>Lachnospirales</taxon>
        <taxon>Lachnospiraceae</taxon>
        <taxon>Otoolea</taxon>
    </lineage>
</organism>
<accession>A0AAW6ANT4</accession>
<name>A0AAW6ANT4_CLOSY</name>
<dbReference type="PANTHER" id="PTHR43495:SF5">
    <property type="entry name" value="GAMMA-AMINOBUTYRIC ACID PERMEASE"/>
    <property type="match status" value="1"/>
</dbReference>
<proteinExistence type="predicted"/>
<dbReference type="GeneID" id="57970010"/>
<comment type="caution">
    <text evidence="3">The sequence shown here is derived from an EMBL/GenBank/DDBJ whole genome shotgun (WGS) entry which is preliminary data.</text>
</comment>